<keyword evidence="2" id="KW-1185">Reference proteome</keyword>
<dbReference type="EMBL" id="PVEM01000012">
    <property type="protein sequence ID" value="PTD03745.1"/>
    <property type="molecule type" value="Genomic_DNA"/>
</dbReference>
<accession>A0A2T4GJS9</accession>
<evidence type="ECO:0000313" key="1">
    <source>
        <dbReference type="EMBL" id="PTD03745.1"/>
    </source>
</evidence>
<dbReference type="Proteomes" id="UP000241587">
    <property type="component" value="Unassembled WGS sequence"/>
</dbReference>
<dbReference type="AlphaFoldDB" id="A0A2T4GJS9"/>
<reference evidence="1 2" key="1">
    <citation type="submission" date="2018-02" db="EMBL/GenBank/DDBJ databases">
        <title>Fusarium culmorum secondary metabolites in fungal-bacterial-plant interactions.</title>
        <authorList>
            <person name="Schmidt R."/>
        </authorList>
    </citation>
    <scope>NUCLEOTIDE SEQUENCE [LARGE SCALE GENOMIC DNA]</scope>
    <source>
        <strain evidence="1 2">PV</strain>
    </source>
</reference>
<name>A0A2T4GJS9_FUSCU</name>
<gene>
    <name evidence="1" type="ORF">FCULG_00000374</name>
</gene>
<sequence length="116" mass="13478">MYQEVRRRDPDGLITNQFLEWECTIHYQATELAYNPHYGEYECYICHDLFRHTLNHPDISKTCTTARTDPVPKNLPHSPDLSTTWKANLAVSCGSRPFRMACEDLSPRLDASDFIE</sequence>
<comment type="caution">
    <text evidence="1">The sequence shown here is derived from an EMBL/GenBank/DDBJ whole genome shotgun (WGS) entry which is preliminary data.</text>
</comment>
<protein>
    <submittedName>
        <fullName evidence="1">Uncharacterized protein</fullName>
    </submittedName>
</protein>
<evidence type="ECO:0000313" key="2">
    <source>
        <dbReference type="Proteomes" id="UP000241587"/>
    </source>
</evidence>
<dbReference type="OrthoDB" id="6077919at2759"/>
<proteinExistence type="predicted"/>
<organism evidence="1 2">
    <name type="scientific">Fusarium culmorum</name>
    <dbReference type="NCBI Taxonomy" id="5516"/>
    <lineage>
        <taxon>Eukaryota</taxon>
        <taxon>Fungi</taxon>
        <taxon>Dikarya</taxon>
        <taxon>Ascomycota</taxon>
        <taxon>Pezizomycotina</taxon>
        <taxon>Sordariomycetes</taxon>
        <taxon>Hypocreomycetidae</taxon>
        <taxon>Hypocreales</taxon>
        <taxon>Nectriaceae</taxon>
        <taxon>Fusarium</taxon>
    </lineage>
</organism>